<evidence type="ECO:0000313" key="8">
    <source>
        <dbReference type="Proteomes" id="UP000075714"/>
    </source>
</evidence>
<dbReference type="GO" id="GO:0016114">
    <property type="term" value="P:terpenoid biosynthetic process"/>
    <property type="evidence" value="ECO:0007669"/>
    <property type="project" value="TreeGrafter"/>
</dbReference>
<protein>
    <recommendedName>
        <fullName evidence="6">Aspartate/glutamate/uridylate kinase domain-containing protein</fullName>
    </recommendedName>
</protein>
<keyword evidence="2" id="KW-0547">Nucleotide-binding</keyword>
<keyword evidence="8" id="KW-1185">Reference proteome</keyword>
<dbReference type="GO" id="GO:0016301">
    <property type="term" value="F:kinase activity"/>
    <property type="evidence" value="ECO:0007669"/>
    <property type="project" value="UniProtKB-KW"/>
</dbReference>
<dbReference type="STRING" id="33097.A0A150GBN1"/>
<dbReference type="SUPFAM" id="SSF53633">
    <property type="entry name" value="Carbamate kinase-like"/>
    <property type="match status" value="1"/>
</dbReference>
<feature type="compositionally biased region" description="Gly residues" evidence="5">
    <location>
        <begin position="304"/>
        <end position="328"/>
    </location>
</feature>
<dbReference type="Proteomes" id="UP000075714">
    <property type="component" value="Unassembled WGS sequence"/>
</dbReference>
<proteinExistence type="predicted"/>
<dbReference type="InterPro" id="IPR001048">
    <property type="entry name" value="Asp/Glu/Uridylate_kinase"/>
</dbReference>
<feature type="domain" description="Aspartate/glutamate/uridylate kinase" evidence="6">
    <location>
        <begin position="18"/>
        <end position="281"/>
    </location>
</feature>
<dbReference type="InterPro" id="IPR036393">
    <property type="entry name" value="AceGlu_kinase-like_sf"/>
</dbReference>
<dbReference type="GO" id="GO:0102043">
    <property type="term" value="F:isopentenyl phosphate kinase activity"/>
    <property type="evidence" value="ECO:0007669"/>
    <property type="project" value="TreeGrafter"/>
</dbReference>
<evidence type="ECO:0000256" key="3">
    <source>
        <dbReference type="ARBA" id="ARBA00022777"/>
    </source>
</evidence>
<feature type="compositionally biased region" description="Low complexity" evidence="5">
    <location>
        <begin position="329"/>
        <end position="342"/>
    </location>
</feature>
<keyword evidence="3" id="KW-0418">Kinase</keyword>
<dbReference type="GO" id="GO:0005829">
    <property type="term" value="C:cytosol"/>
    <property type="evidence" value="ECO:0007669"/>
    <property type="project" value="TreeGrafter"/>
</dbReference>
<name>A0A150GBN1_GONPE</name>
<dbReference type="Gene3D" id="3.40.1160.10">
    <property type="entry name" value="Acetylglutamate kinase-like"/>
    <property type="match status" value="1"/>
</dbReference>
<dbReference type="PANTHER" id="PTHR43654:SF1">
    <property type="entry name" value="ISOPENTENYL PHOSPHATE KINASE"/>
    <property type="match status" value="1"/>
</dbReference>
<keyword evidence="4" id="KW-0067">ATP-binding</keyword>
<dbReference type="Pfam" id="PF00696">
    <property type="entry name" value="AA_kinase"/>
    <property type="match status" value="1"/>
</dbReference>
<dbReference type="PANTHER" id="PTHR43654">
    <property type="entry name" value="GLUTAMATE 5-KINASE"/>
    <property type="match status" value="1"/>
</dbReference>
<evidence type="ECO:0000313" key="7">
    <source>
        <dbReference type="EMBL" id="KXZ47256.1"/>
    </source>
</evidence>
<organism evidence="7 8">
    <name type="scientific">Gonium pectorale</name>
    <name type="common">Green alga</name>
    <dbReference type="NCBI Taxonomy" id="33097"/>
    <lineage>
        <taxon>Eukaryota</taxon>
        <taxon>Viridiplantae</taxon>
        <taxon>Chlorophyta</taxon>
        <taxon>core chlorophytes</taxon>
        <taxon>Chlorophyceae</taxon>
        <taxon>CS clade</taxon>
        <taxon>Chlamydomonadales</taxon>
        <taxon>Volvocaceae</taxon>
        <taxon>Gonium</taxon>
    </lineage>
</organism>
<accession>A0A150GBN1</accession>
<comment type="caution">
    <text evidence="7">The sequence shown here is derived from an EMBL/GenBank/DDBJ whole genome shotgun (WGS) entry which is preliminary data.</text>
</comment>
<keyword evidence="1" id="KW-0808">Transferase</keyword>
<reference evidence="8" key="1">
    <citation type="journal article" date="2016" name="Nat. Commun.">
        <title>The Gonium pectorale genome demonstrates co-option of cell cycle regulation during the evolution of multicellularity.</title>
        <authorList>
            <person name="Hanschen E.R."/>
            <person name="Marriage T.N."/>
            <person name="Ferris P.J."/>
            <person name="Hamaji T."/>
            <person name="Toyoda A."/>
            <person name="Fujiyama A."/>
            <person name="Neme R."/>
            <person name="Noguchi H."/>
            <person name="Minakuchi Y."/>
            <person name="Suzuki M."/>
            <person name="Kawai-Toyooka H."/>
            <person name="Smith D.R."/>
            <person name="Sparks H."/>
            <person name="Anderson J."/>
            <person name="Bakaric R."/>
            <person name="Luria V."/>
            <person name="Karger A."/>
            <person name="Kirschner M.W."/>
            <person name="Durand P.M."/>
            <person name="Michod R.E."/>
            <person name="Nozaki H."/>
            <person name="Olson B.J."/>
        </authorList>
    </citation>
    <scope>NUCLEOTIDE SEQUENCE [LARGE SCALE GENOMIC DNA]</scope>
    <source>
        <strain evidence="8">NIES-2863</strain>
    </source>
</reference>
<dbReference type="EMBL" id="LSYV01000037">
    <property type="protein sequence ID" value="KXZ47256.1"/>
    <property type="molecule type" value="Genomic_DNA"/>
</dbReference>
<gene>
    <name evidence="7" type="ORF">GPECTOR_36g11</name>
</gene>
<dbReference type="OrthoDB" id="1934954at2759"/>
<dbReference type="AlphaFoldDB" id="A0A150GBN1"/>
<evidence type="ECO:0000259" key="6">
    <source>
        <dbReference type="Pfam" id="PF00696"/>
    </source>
</evidence>
<evidence type="ECO:0000256" key="5">
    <source>
        <dbReference type="SAM" id="MobiDB-lite"/>
    </source>
</evidence>
<dbReference type="GO" id="GO:0005524">
    <property type="term" value="F:ATP binding"/>
    <property type="evidence" value="ECO:0007669"/>
    <property type="project" value="UniProtKB-KW"/>
</dbReference>
<evidence type="ECO:0000256" key="4">
    <source>
        <dbReference type="ARBA" id="ARBA00022840"/>
    </source>
</evidence>
<evidence type="ECO:0000256" key="2">
    <source>
        <dbReference type="ARBA" id="ARBA00022741"/>
    </source>
</evidence>
<feature type="region of interest" description="Disordered" evidence="5">
    <location>
        <begin position="301"/>
        <end position="342"/>
    </location>
</feature>
<evidence type="ECO:0000256" key="1">
    <source>
        <dbReference type="ARBA" id="ARBA00022679"/>
    </source>
</evidence>
<sequence length="356" mass="34840">MQPPQLIPGGDAPPPAVRRIVKLGGAAVTHKALLETLQADVLRRVCTSLAASGSGAGVGGGGGAGVGGASGAGGGGGTVVVHGAGSFGHHPASEYGVARGPLSDPRVRRGFALTRRGGAAGAPAVGVSPLAIYTTRNREVSRSGAAAVADCLASGLLPVLHGDAVLDEQLGCTILSGDTLVRDLAEALRPQFVVFLTNVPGVFDRPPEEPGARLLRRILVRRDGSWRVAQVEGGGDGVAGDGPVEGGIRMTVDAHDVTGGIALKVEEAARVARLGVPVLIAQAGSDDGDAACRLGPKVADGRGRGGAGAGAAAGGGQAGDGQGAGDAGPDGQAAAVETSAAAAAPPWRGTLVMLEE</sequence>